<evidence type="ECO:0000313" key="1">
    <source>
        <dbReference type="EMBL" id="KAI9902205.1"/>
    </source>
</evidence>
<accession>A0ACC0V739</accession>
<evidence type="ECO:0000313" key="2">
    <source>
        <dbReference type="Proteomes" id="UP001163324"/>
    </source>
</evidence>
<proteinExistence type="predicted"/>
<organism evidence="1 2">
    <name type="scientific">Trichothecium roseum</name>
    <dbReference type="NCBI Taxonomy" id="47278"/>
    <lineage>
        <taxon>Eukaryota</taxon>
        <taxon>Fungi</taxon>
        <taxon>Dikarya</taxon>
        <taxon>Ascomycota</taxon>
        <taxon>Pezizomycotina</taxon>
        <taxon>Sordariomycetes</taxon>
        <taxon>Hypocreomycetidae</taxon>
        <taxon>Hypocreales</taxon>
        <taxon>Hypocreales incertae sedis</taxon>
        <taxon>Trichothecium</taxon>
    </lineage>
</organism>
<dbReference type="EMBL" id="CM047942">
    <property type="protein sequence ID" value="KAI9902205.1"/>
    <property type="molecule type" value="Genomic_DNA"/>
</dbReference>
<dbReference type="Proteomes" id="UP001163324">
    <property type="component" value="Chromosome 3"/>
</dbReference>
<reference evidence="1" key="1">
    <citation type="submission" date="2022-10" db="EMBL/GenBank/DDBJ databases">
        <title>Complete Genome of Trichothecium roseum strain YXFP-22015, a Plant Pathogen Isolated from Citrus.</title>
        <authorList>
            <person name="Wang Y."/>
            <person name="Zhu L."/>
        </authorList>
    </citation>
    <scope>NUCLEOTIDE SEQUENCE</scope>
    <source>
        <strain evidence="1">YXFP-22015</strain>
    </source>
</reference>
<name>A0ACC0V739_9HYPO</name>
<comment type="caution">
    <text evidence="1">The sequence shown here is derived from an EMBL/GenBank/DDBJ whole genome shotgun (WGS) entry which is preliminary data.</text>
</comment>
<gene>
    <name evidence="1" type="ORF">N3K66_004022</name>
</gene>
<protein>
    <submittedName>
        <fullName evidence="1">Uncharacterized protein</fullName>
    </submittedName>
</protein>
<sequence length="831" mass="94314">MASANGNILKLPFRRSTQMSLSTTIRRYISDKYDQHPDMFKQDLQVIDQLRRDAINVQEPHPSGIAKLTSYAAQLVWIGGKFPIDVGADFTWYPALGYNTEHPLVVNNLKYELMNVLYNLAALYAQLAINTPRGNTDGLKTAANYFSLAAGILSHMQSEVLPDLRMPAPPDDMDDHTLECLKQLMLSQSQECFWQKAVMDGYKDASIAKLAARVSDLYNFAAEAAVQSEAVSSAWIHHMTVKHHHFAAAAQYRAACDCLEKRRFGEEVSRLHDAVACVNEGIKAARGGFVNKVVVEDLQGLKRRVEEDLKRAEKDNDVIYLQPVPPKSELKILDRANMAVARTPKQVLNPYDSLGEEAEFGPALFSRLVPFSVHMAISIYEERRDHTVNQDIIQPLEAMTENVHNILTSLGLPGSLQALEKPIGLPQSLVQHAEEIRQDDAVERLRRGLDDIQKLRSADLAIFQEGQEALAADAEEDERYRRKYGTDRWRRPEATELDEFNRLRDVADSIDKYFAQGLDVDHVIEDRFSGIEERLGVLSGPDRIIMDYVPSSRRPMASEELKIVVGRLRSTYNDILRLESRRRKKVQSLRDSAKRDDIKPDILKEAARLERAFPTTALVPAHFEDFFEKRLDTLYESEVELLRDEQSQQDKLLEQVQRNNREFESQKRLGSDQSTRERQAALQALEDAYKKYKELIGNLEAARKFYNDLNKIVGQGFRDVVKQFVASRRREAQGLEEELNMPPLSNLNISRGQSPPQADPYYAQPSQANIQAWAPETTQDNVQQPQPVAPAQNVWNPNMGLRFGAPPTPGQQQSQQPQDRTWNPSSGIRFG</sequence>
<keyword evidence="2" id="KW-1185">Reference proteome</keyword>